<evidence type="ECO:0000256" key="2">
    <source>
        <dbReference type="ARBA" id="ARBA00022908"/>
    </source>
</evidence>
<dbReference type="Proteomes" id="UP000199423">
    <property type="component" value="Unassembled WGS sequence"/>
</dbReference>
<comment type="similarity">
    <text evidence="1">Belongs to the 'phage' integrase family.</text>
</comment>
<gene>
    <name evidence="6" type="ORF">SAMN04488557_1766</name>
</gene>
<reference evidence="7" key="1">
    <citation type="submission" date="2016-10" db="EMBL/GenBank/DDBJ databases">
        <authorList>
            <person name="Varghese N."/>
            <person name="Submissions S."/>
        </authorList>
    </citation>
    <scope>NUCLEOTIDE SEQUENCE [LARGE SCALE GENOMIC DNA]</scope>
    <source>
        <strain evidence="7">DSM 1565</strain>
    </source>
</reference>
<dbReference type="EMBL" id="FPCH01000002">
    <property type="protein sequence ID" value="SFV32900.1"/>
    <property type="molecule type" value="Genomic_DNA"/>
</dbReference>
<evidence type="ECO:0000313" key="7">
    <source>
        <dbReference type="Proteomes" id="UP000199423"/>
    </source>
</evidence>
<dbReference type="STRING" id="51670.SAMN04488557_1766"/>
<dbReference type="InterPro" id="IPR002104">
    <property type="entry name" value="Integrase_catalytic"/>
</dbReference>
<dbReference type="InterPro" id="IPR050808">
    <property type="entry name" value="Phage_Integrase"/>
</dbReference>
<keyword evidence="7" id="KW-1185">Reference proteome</keyword>
<accession>A0A1I7NE16</accession>
<feature type="domain" description="Tyr recombinase" evidence="5">
    <location>
        <begin position="204"/>
        <end position="350"/>
    </location>
</feature>
<proteinExistence type="inferred from homology"/>
<evidence type="ECO:0000259" key="5">
    <source>
        <dbReference type="Pfam" id="PF00589"/>
    </source>
</evidence>
<name>A0A1I7NE16_9HYPH</name>
<keyword evidence="4" id="KW-0233">DNA recombination</keyword>
<organism evidence="6 7">
    <name type="scientific">Hyphomicrobium facile</name>
    <dbReference type="NCBI Taxonomy" id="51670"/>
    <lineage>
        <taxon>Bacteria</taxon>
        <taxon>Pseudomonadati</taxon>
        <taxon>Pseudomonadota</taxon>
        <taxon>Alphaproteobacteria</taxon>
        <taxon>Hyphomicrobiales</taxon>
        <taxon>Hyphomicrobiaceae</taxon>
        <taxon>Hyphomicrobium</taxon>
    </lineage>
</organism>
<dbReference type="Gene3D" id="1.10.150.130">
    <property type="match status" value="1"/>
</dbReference>
<evidence type="ECO:0000256" key="1">
    <source>
        <dbReference type="ARBA" id="ARBA00008857"/>
    </source>
</evidence>
<dbReference type="PANTHER" id="PTHR30629">
    <property type="entry name" value="PROPHAGE INTEGRASE"/>
    <property type="match status" value="1"/>
</dbReference>
<dbReference type="GO" id="GO:0003677">
    <property type="term" value="F:DNA binding"/>
    <property type="evidence" value="ECO:0007669"/>
    <property type="project" value="UniProtKB-KW"/>
</dbReference>
<dbReference type="SUPFAM" id="SSF56349">
    <property type="entry name" value="DNA breaking-rejoining enzymes"/>
    <property type="match status" value="1"/>
</dbReference>
<dbReference type="InterPro" id="IPR011010">
    <property type="entry name" value="DNA_brk_join_enz"/>
</dbReference>
<evidence type="ECO:0000256" key="3">
    <source>
        <dbReference type="ARBA" id="ARBA00023125"/>
    </source>
</evidence>
<keyword evidence="2" id="KW-0229">DNA integration</keyword>
<keyword evidence="3" id="KW-0238">DNA-binding</keyword>
<protein>
    <submittedName>
        <fullName evidence="6">Phage integrase family protein</fullName>
    </submittedName>
</protein>
<dbReference type="Gene3D" id="1.10.443.10">
    <property type="entry name" value="Intergrase catalytic core"/>
    <property type="match status" value="1"/>
</dbReference>
<dbReference type="InterPro" id="IPR010998">
    <property type="entry name" value="Integrase_recombinase_N"/>
</dbReference>
<sequence>MGRKRLARQSLPAHVHTTRMRGKEYYALHPHRGTKRAGKRVPLPGCPYLPDGTPNPEWWSSYRSAAEAIGLLHRSSTPRPGTIAAAIAGYMESPDWRISLKPGPRKEYARHLRYVSAVWGELALAGIETKHVMELRDSRADTPPDANNLVIALSSLMKWSVLRGLRATNPCRDVPKFKGGEGYAPWPWEAIEHFRQHARRELADAADLALYTGQRQGDVLAMSWRDYTGDLICVKQAKTSKSLRLAVHRDLQAVLERLLERTGSTLAELRLSNARILLNSRGLPWKTGFKASWQAQFNRPIMASLRERELVFHGLRKSAVVFLLEAGATTAEVQAITGQSMQMVEHYARQVNQKKLARSAILKWESASRDEA</sequence>
<dbReference type="InterPro" id="IPR013762">
    <property type="entry name" value="Integrase-like_cat_sf"/>
</dbReference>
<dbReference type="OrthoDB" id="8201432at2"/>
<dbReference type="AlphaFoldDB" id="A0A1I7NE16"/>
<dbReference type="PANTHER" id="PTHR30629:SF2">
    <property type="entry name" value="PROPHAGE INTEGRASE INTS-RELATED"/>
    <property type="match status" value="1"/>
</dbReference>
<dbReference type="Pfam" id="PF00589">
    <property type="entry name" value="Phage_integrase"/>
    <property type="match status" value="1"/>
</dbReference>
<dbReference type="GO" id="GO:0006310">
    <property type="term" value="P:DNA recombination"/>
    <property type="evidence" value="ECO:0007669"/>
    <property type="project" value="UniProtKB-KW"/>
</dbReference>
<dbReference type="GO" id="GO:0015074">
    <property type="term" value="P:DNA integration"/>
    <property type="evidence" value="ECO:0007669"/>
    <property type="project" value="UniProtKB-KW"/>
</dbReference>
<evidence type="ECO:0000256" key="4">
    <source>
        <dbReference type="ARBA" id="ARBA00023172"/>
    </source>
</evidence>
<evidence type="ECO:0000313" key="6">
    <source>
        <dbReference type="EMBL" id="SFV32900.1"/>
    </source>
</evidence>